<dbReference type="InterPro" id="IPR007669">
    <property type="entry name" value="Chst-1-like"/>
</dbReference>
<reference evidence="3" key="1">
    <citation type="submission" date="2017-02" db="UniProtKB">
        <authorList>
            <consortium name="WormBaseParasite"/>
        </authorList>
    </citation>
    <scope>IDENTIFICATION</scope>
</reference>
<dbReference type="GO" id="GO:0047756">
    <property type="term" value="F:chondroitin 4-sulfotransferase activity"/>
    <property type="evidence" value="ECO:0007669"/>
    <property type="project" value="InterPro"/>
</dbReference>
<dbReference type="InterPro" id="IPR005331">
    <property type="entry name" value="Sulfotransferase"/>
</dbReference>
<dbReference type="AlphaFoldDB" id="A0A0N4YJF6"/>
<dbReference type="GO" id="GO:1902884">
    <property type="term" value="P:positive regulation of response to oxidative stress"/>
    <property type="evidence" value="ECO:0007669"/>
    <property type="project" value="InterPro"/>
</dbReference>
<gene>
    <name evidence="1" type="ORF">NBR_LOCUS17095</name>
</gene>
<dbReference type="WBParaSite" id="NBR_0001709401-mRNA-1">
    <property type="protein sequence ID" value="NBR_0001709401-mRNA-1"/>
    <property type="gene ID" value="NBR_0001709401"/>
</dbReference>
<evidence type="ECO:0000313" key="1">
    <source>
        <dbReference type="EMBL" id="VDL80708.1"/>
    </source>
</evidence>
<keyword evidence="2" id="KW-1185">Reference proteome</keyword>
<dbReference type="GO" id="GO:0016020">
    <property type="term" value="C:membrane"/>
    <property type="evidence" value="ECO:0007669"/>
    <property type="project" value="InterPro"/>
</dbReference>
<name>A0A0N4YJF6_NIPBR</name>
<organism evidence="3">
    <name type="scientific">Nippostrongylus brasiliensis</name>
    <name type="common">Rat hookworm</name>
    <dbReference type="NCBI Taxonomy" id="27835"/>
    <lineage>
        <taxon>Eukaryota</taxon>
        <taxon>Metazoa</taxon>
        <taxon>Ecdysozoa</taxon>
        <taxon>Nematoda</taxon>
        <taxon>Chromadorea</taxon>
        <taxon>Rhabditida</taxon>
        <taxon>Rhabditina</taxon>
        <taxon>Rhabditomorpha</taxon>
        <taxon>Strongyloidea</taxon>
        <taxon>Heligmosomidae</taxon>
        <taxon>Nippostrongylus</taxon>
    </lineage>
</organism>
<reference evidence="1 2" key="2">
    <citation type="submission" date="2018-11" db="EMBL/GenBank/DDBJ databases">
        <authorList>
            <consortium name="Pathogen Informatics"/>
        </authorList>
    </citation>
    <scope>NUCLEOTIDE SEQUENCE [LARGE SCALE GENOMIC DNA]</scope>
</reference>
<dbReference type="OMA" id="RCEFASH"/>
<dbReference type="PANTHER" id="PTHR22900:SF5">
    <property type="entry name" value="PROTEIN CBG14245"/>
    <property type="match status" value="1"/>
</dbReference>
<accession>A0A0N4YJF6</accession>
<evidence type="ECO:0000313" key="3">
    <source>
        <dbReference type="WBParaSite" id="NBR_0001709401-mRNA-1"/>
    </source>
</evidence>
<proteinExistence type="predicted"/>
<dbReference type="EMBL" id="UYSL01022556">
    <property type="protein sequence ID" value="VDL80708.1"/>
    <property type="molecule type" value="Genomic_DNA"/>
</dbReference>
<sequence length="224" mass="25243">MRARLSAAASLSASAVVLYFWINVISKAPLDIRSENTSLQIEECQGFQSRLEQVRSGTFPTAPFNRSQLIPPFIEYAEQFHIAPPYHFLICRIQKVMSTVLDAASCYISNSTQFNASKRTISTEKGGLNSFCRNQNIANNLAAALSAVKPPRHQLAVVRHPIEKFLSGFVDKCINTVRRDPTMCFSCKSDMSCFVHQLTKHLRKVHEKKEGKSYVGMHFSPQSW</sequence>
<protein>
    <submittedName>
        <fullName evidence="3">C2H2-type domain-containing protein</fullName>
    </submittedName>
</protein>
<dbReference type="Proteomes" id="UP000271162">
    <property type="component" value="Unassembled WGS sequence"/>
</dbReference>
<dbReference type="PANTHER" id="PTHR22900">
    <property type="entry name" value="PROTEIN CBG14245-RELATED"/>
    <property type="match status" value="1"/>
</dbReference>
<dbReference type="Pfam" id="PF03567">
    <property type="entry name" value="Sulfotransfer_2"/>
    <property type="match status" value="1"/>
</dbReference>
<evidence type="ECO:0000313" key="2">
    <source>
        <dbReference type="Proteomes" id="UP000271162"/>
    </source>
</evidence>
<dbReference type="GO" id="GO:0050650">
    <property type="term" value="P:chondroitin sulfate proteoglycan biosynthetic process"/>
    <property type="evidence" value="ECO:0007669"/>
    <property type="project" value="InterPro"/>
</dbReference>